<evidence type="ECO:0000313" key="5">
    <source>
        <dbReference type="EMBL" id="CAI0549495.1"/>
    </source>
</evidence>
<evidence type="ECO:0000256" key="2">
    <source>
        <dbReference type="ARBA" id="ARBA00022679"/>
    </source>
</evidence>
<keyword evidence="3" id="KW-0472">Membrane</keyword>
<feature type="domain" description="U-box" evidence="4">
    <location>
        <begin position="70"/>
        <end position="95"/>
    </location>
</feature>
<dbReference type="InterPro" id="IPR003613">
    <property type="entry name" value="Ubox_domain"/>
</dbReference>
<comment type="caution">
    <text evidence="5">The sequence shown here is derived from an EMBL/GenBank/DDBJ whole genome shotgun (WGS) entry which is preliminary data.</text>
</comment>
<protein>
    <recommendedName>
        <fullName evidence="4">U-box domain-containing protein</fullName>
    </recommendedName>
</protein>
<feature type="transmembrane region" description="Helical" evidence="3">
    <location>
        <begin position="159"/>
        <end position="187"/>
    </location>
</feature>
<keyword evidence="6" id="KW-1185">Reference proteome</keyword>
<dbReference type="Proteomes" id="UP001154282">
    <property type="component" value="Unassembled WGS sequence"/>
</dbReference>
<dbReference type="InterPro" id="IPR013083">
    <property type="entry name" value="Znf_RING/FYVE/PHD"/>
</dbReference>
<reference evidence="5" key="1">
    <citation type="submission" date="2022-08" db="EMBL/GenBank/DDBJ databases">
        <authorList>
            <person name="Gutierrez-Valencia J."/>
        </authorList>
    </citation>
    <scope>NUCLEOTIDE SEQUENCE</scope>
</reference>
<name>A0AAV0QW93_9ROSI</name>
<comment type="pathway">
    <text evidence="1">Protein modification; protein ubiquitination.</text>
</comment>
<evidence type="ECO:0000256" key="1">
    <source>
        <dbReference type="ARBA" id="ARBA00004906"/>
    </source>
</evidence>
<keyword evidence="3" id="KW-0812">Transmembrane</keyword>
<evidence type="ECO:0000259" key="4">
    <source>
        <dbReference type="PROSITE" id="PS51698"/>
    </source>
</evidence>
<gene>
    <name evidence="5" type="ORF">LITE_LOCUS45165</name>
</gene>
<sequence length="197" mass="22864">MAKTGVFDSDPISMVRAAELKKELQKLVNSIVDHEDYRTETIDQANDTLRALKELRAPKQHESVSAAAPSCPEEFKCPLSKELMRDPVILCTGQVSESRLLAFFQIRFPHSLSLLFRLVDRKMQTTWKMTLAVLWNLLSFFFFSFLLVLVFYSSLSIDLIALMCGMLLIRFLFLVSFFGLFSFLFWGKFWVPRKWSK</sequence>
<evidence type="ECO:0000313" key="6">
    <source>
        <dbReference type="Proteomes" id="UP001154282"/>
    </source>
</evidence>
<dbReference type="PROSITE" id="PS51698">
    <property type="entry name" value="U_BOX"/>
    <property type="match status" value="1"/>
</dbReference>
<keyword evidence="2" id="KW-0808">Transferase</keyword>
<dbReference type="EMBL" id="CAMGYJ010000010">
    <property type="protein sequence ID" value="CAI0549495.1"/>
    <property type="molecule type" value="Genomic_DNA"/>
</dbReference>
<dbReference type="SUPFAM" id="SSF57850">
    <property type="entry name" value="RING/U-box"/>
    <property type="match status" value="1"/>
</dbReference>
<organism evidence="5 6">
    <name type="scientific">Linum tenue</name>
    <dbReference type="NCBI Taxonomy" id="586396"/>
    <lineage>
        <taxon>Eukaryota</taxon>
        <taxon>Viridiplantae</taxon>
        <taxon>Streptophyta</taxon>
        <taxon>Embryophyta</taxon>
        <taxon>Tracheophyta</taxon>
        <taxon>Spermatophyta</taxon>
        <taxon>Magnoliopsida</taxon>
        <taxon>eudicotyledons</taxon>
        <taxon>Gunneridae</taxon>
        <taxon>Pentapetalae</taxon>
        <taxon>rosids</taxon>
        <taxon>fabids</taxon>
        <taxon>Malpighiales</taxon>
        <taxon>Linaceae</taxon>
        <taxon>Linum</taxon>
    </lineage>
</organism>
<dbReference type="Gene3D" id="3.30.40.10">
    <property type="entry name" value="Zinc/RING finger domain, C3HC4 (zinc finger)"/>
    <property type="match status" value="1"/>
</dbReference>
<keyword evidence="3" id="KW-1133">Transmembrane helix</keyword>
<dbReference type="GO" id="GO:0004842">
    <property type="term" value="F:ubiquitin-protein transferase activity"/>
    <property type="evidence" value="ECO:0007669"/>
    <property type="project" value="InterPro"/>
</dbReference>
<proteinExistence type="predicted"/>
<dbReference type="GO" id="GO:0016567">
    <property type="term" value="P:protein ubiquitination"/>
    <property type="evidence" value="ECO:0007669"/>
    <property type="project" value="InterPro"/>
</dbReference>
<dbReference type="AlphaFoldDB" id="A0AAV0QW93"/>
<feature type="transmembrane region" description="Helical" evidence="3">
    <location>
        <begin position="131"/>
        <end position="153"/>
    </location>
</feature>
<evidence type="ECO:0000256" key="3">
    <source>
        <dbReference type="SAM" id="Phobius"/>
    </source>
</evidence>
<accession>A0AAV0QW93</accession>
<dbReference type="Pfam" id="PF04564">
    <property type="entry name" value="U-box"/>
    <property type="match status" value="1"/>
</dbReference>